<reference evidence="1 2" key="1">
    <citation type="submission" date="2024-09" db="EMBL/GenBank/DDBJ databases">
        <authorList>
            <person name="Sun Q."/>
            <person name="Mori K."/>
        </authorList>
    </citation>
    <scope>NUCLEOTIDE SEQUENCE [LARGE SCALE GENOMIC DNA]</scope>
    <source>
        <strain evidence="1 2">CGMCC 1.9126</strain>
    </source>
</reference>
<dbReference type="EMBL" id="JBHLUU010000122">
    <property type="protein sequence ID" value="MFC0477467.1"/>
    <property type="molecule type" value="Genomic_DNA"/>
</dbReference>
<dbReference type="Proteomes" id="UP001589738">
    <property type="component" value="Unassembled WGS sequence"/>
</dbReference>
<gene>
    <name evidence="1" type="ORF">ACFFHF_19955</name>
</gene>
<dbReference type="RefSeq" id="WP_340904139.1">
    <property type="nucleotide sequence ID" value="NZ_JBHLUU010000122.1"/>
</dbReference>
<dbReference type="InterPro" id="IPR006837">
    <property type="entry name" value="Divergent_DAC"/>
</dbReference>
<dbReference type="CDD" id="cd10936">
    <property type="entry name" value="CE4_DAC2"/>
    <property type="match status" value="1"/>
</dbReference>
<protein>
    <submittedName>
        <fullName evidence="1">Divergent polysaccharide deacetylase family protein</fullName>
    </submittedName>
</protein>
<dbReference type="PANTHER" id="PTHR30105">
    <property type="entry name" value="UNCHARACTERIZED YIBQ-RELATED"/>
    <property type="match status" value="1"/>
</dbReference>
<dbReference type="Gene3D" id="3.20.20.370">
    <property type="entry name" value="Glycoside hydrolase/deacetylase"/>
    <property type="match status" value="1"/>
</dbReference>
<dbReference type="InterPro" id="IPR011330">
    <property type="entry name" value="Glyco_hydro/deAcase_b/a-brl"/>
</dbReference>
<sequence>MKKTSFIMILVIFTMFPHHGYGQEMKKAAIIIDDFGGGVGGVKDFLEGDVQITAAIMPFNELSKKHAEWAYENGLEIMVHLPMQPKKGKASWLGPKPITNDLSKEEVRKRVIDAIDSVPHAMGLNNHMGSLVVENEEIVRVIVEVAKEKQLYIVDSATSPKSKFEEITEELNVPFIKRDVFLDDICSVNQVKKQMLILARIAESRGTAVAIGHVGTSGKVCSLGVTESMPEFKQKHIKVVPVSELLSDSIRSKYFHLY</sequence>
<accession>A0ABV6KWT5</accession>
<evidence type="ECO:0000313" key="2">
    <source>
        <dbReference type="Proteomes" id="UP001589738"/>
    </source>
</evidence>
<evidence type="ECO:0000313" key="1">
    <source>
        <dbReference type="EMBL" id="MFC0477467.1"/>
    </source>
</evidence>
<dbReference type="SUPFAM" id="SSF88713">
    <property type="entry name" value="Glycoside hydrolase/deacetylase"/>
    <property type="match status" value="1"/>
</dbReference>
<organism evidence="1 2">
    <name type="scientific">Robertmurraya beringensis</name>
    <dbReference type="NCBI Taxonomy" id="641660"/>
    <lineage>
        <taxon>Bacteria</taxon>
        <taxon>Bacillati</taxon>
        <taxon>Bacillota</taxon>
        <taxon>Bacilli</taxon>
        <taxon>Bacillales</taxon>
        <taxon>Bacillaceae</taxon>
        <taxon>Robertmurraya</taxon>
    </lineage>
</organism>
<comment type="caution">
    <text evidence="1">The sequence shown here is derived from an EMBL/GenBank/DDBJ whole genome shotgun (WGS) entry which is preliminary data.</text>
</comment>
<dbReference type="PANTHER" id="PTHR30105:SF2">
    <property type="entry name" value="DIVERGENT POLYSACCHARIDE DEACETYLASE SUPERFAMILY"/>
    <property type="match status" value="1"/>
</dbReference>
<dbReference type="Pfam" id="PF04748">
    <property type="entry name" value="Polysacc_deac_2"/>
    <property type="match status" value="1"/>
</dbReference>
<proteinExistence type="predicted"/>
<keyword evidence="2" id="KW-1185">Reference proteome</keyword>
<name>A0ABV6KWT5_9BACI</name>